<evidence type="ECO:0000256" key="1">
    <source>
        <dbReference type="SAM" id="MobiDB-lite"/>
    </source>
</evidence>
<organism evidence="2 3">
    <name type="scientific">Catellatospora methionotrophica</name>
    <dbReference type="NCBI Taxonomy" id="121620"/>
    <lineage>
        <taxon>Bacteria</taxon>
        <taxon>Bacillati</taxon>
        <taxon>Actinomycetota</taxon>
        <taxon>Actinomycetes</taxon>
        <taxon>Micromonosporales</taxon>
        <taxon>Micromonosporaceae</taxon>
        <taxon>Catellatospora</taxon>
    </lineage>
</organism>
<keyword evidence="3" id="KW-1185">Reference proteome</keyword>
<comment type="caution">
    <text evidence="2">The sequence shown here is derived from an EMBL/GenBank/DDBJ whole genome shotgun (WGS) entry which is preliminary data.</text>
</comment>
<protein>
    <submittedName>
        <fullName evidence="2">Uncharacterized protein</fullName>
    </submittedName>
</protein>
<sequence length="56" mass="6352">MLQLRVVLGEGGVGGALTQRRDRHVLFLPWPGRSEGRKRVQSPDRSSEEYLTSYLP</sequence>
<evidence type="ECO:0000313" key="3">
    <source>
        <dbReference type="Proteomes" id="UP000660339"/>
    </source>
</evidence>
<dbReference type="EMBL" id="BONJ01000030">
    <property type="protein sequence ID" value="GIG17181.1"/>
    <property type="molecule type" value="Genomic_DNA"/>
</dbReference>
<dbReference type="AlphaFoldDB" id="A0A8J3LL58"/>
<dbReference type="Proteomes" id="UP000660339">
    <property type="component" value="Unassembled WGS sequence"/>
</dbReference>
<gene>
    <name evidence="2" type="ORF">Cme02nite_55130</name>
</gene>
<accession>A0A8J3LL58</accession>
<feature type="region of interest" description="Disordered" evidence="1">
    <location>
        <begin position="33"/>
        <end position="56"/>
    </location>
</feature>
<evidence type="ECO:0000313" key="2">
    <source>
        <dbReference type="EMBL" id="GIG17181.1"/>
    </source>
</evidence>
<feature type="compositionally biased region" description="Basic and acidic residues" evidence="1">
    <location>
        <begin position="34"/>
        <end position="48"/>
    </location>
</feature>
<reference evidence="2" key="1">
    <citation type="submission" date="2021-01" db="EMBL/GenBank/DDBJ databases">
        <title>Whole genome shotgun sequence of Catellatospora methionotrophica NBRC 14553.</title>
        <authorList>
            <person name="Komaki H."/>
            <person name="Tamura T."/>
        </authorList>
    </citation>
    <scope>NUCLEOTIDE SEQUENCE</scope>
    <source>
        <strain evidence="2">NBRC 14553</strain>
    </source>
</reference>
<proteinExistence type="predicted"/>
<name>A0A8J3LL58_9ACTN</name>